<keyword evidence="2" id="KW-1185">Reference proteome</keyword>
<evidence type="ECO:0000313" key="1">
    <source>
        <dbReference type="EMBL" id="KAI4313695.1"/>
    </source>
</evidence>
<sequence>MKKRMTLSPIDMVYEILAWLPAKSLMRFKGISKFWKSTIEYDSFFIQLHRRRSRTRIDGEKLLFHLSRNYFREHKFISIDKEGERHITEYNSYDQYQQVLVLDGFVCFYSDRSSTISASLCNLSTREFIALPKDSNFNKGLWRVSFLAMGFDSSHTLCKILHKTKLSCGTKYKTGGFEVYKVGDPKNCWRIINSPPFECHYCDPCNHGNICINGVIFWFSHCGGENKCYGGEKITAFDVSDESFHLISIPHNCYVRSLRNVDGVPTLMDSNWLLSGFGFVKLWKLKDYKNQVWVVEKILIDIELSFIRCWEGPNLIGTNCSGEILMIQLDGMKVLISSDRARGISKVVELGKLLPRGAPVDYRRHKLSGYTFVENIMPLKPISN</sequence>
<reference evidence="1 2" key="1">
    <citation type="journal article" date="2022" name="DNA Res.">
        <title>Chromosomal-level genome assembly of the orchid tree Bauhinia variegata (Leguminosae; Cercidoideae) supports the allotetraploid origin hypothesis of Bauhinia.</title>
        <authorList>
            <person name="Zhong Y."/>
            <person name="Chen Y."/>
            <person name="Zheng D."/>
            <person name="Pang J."/>
            <person name="Liu Y."/>
            <person name="Luo S."/>
            <person name="Meng S."/>
            <person name="Qian L."/>
            <person name="Wei D."/>
            <person name="Dai S."/>
            <person name="Zhou R."/>
        </authorList>
    </citation>
    <scope>NUCLEOTIDE SEQUENCE [LARGE SCALE GENOMIC DNA]</scope>
    <source>
        <strain evidence="1">BV-YZ2020</strain>
    </source>
</reference>
<proteinExistence type="predicted"/>
<comment type="caution">
    <text evidence="1">The sequence shown here is derived from an EMBL/GenBank/DDBJ whole genome shotgun (WGS) entry which is preliminary data.</text>
</comment>
<protein>
    <submittedName>
        <fullName evidence="1">Uncharacterized protein</fullName>
    </submittedName>
</protein>
<name>A0ACB9LQU9_BAUVA</name>
<accession>A0ACB9LQU9</accession>
<gene>
    <name evidence="1" type="ORF">L6164_026653</name>
</gene>
<evidence type="ECO:0000313" key="2">
    <source>
        <dbReference type="Proteomes" id="UP000828941"/>
    </source>
</evidence>
<dbReference type="EMBL" id="CM039436">
    <property type="protein sequence ID" value="KAI4313695.1"/>
    <property type="molecule type" value="Genomic_DNA"/>
</dbReference>
<dbReference type="Proteomes" id="UP000828941">
    <property type="component" value="Chromosome 11"/>
</dbReference>
<organism evidence="1 2">
    <name type="scientific">Bauhinia variegata</name>
    <name type="common">Purple orchid tree</name>
    <name type="synonym">Phanera variegata</name>
    <dbReference type="NCBI Taxonomy" id="167791"/>
    <lineage>
        <taxon>Eukaryota</taxon>
        <taxon>Viridiplantae</taxon>
        <taxon>Streptophyta</taxon>
        <taxon>Embryophyta</taxon>
        <taxon>Tracheophyta</taxon>
        <taxon>Spermatophyta</taxon>
        <taxon>Magnoliopsida</taxon>
        <taxon>eudicotyledons</taxon>
        <taxon>Gunneridae</taxon>
        <taxon>Pentapetalae</taxon>
        <taxon>rosids</taxon>
        <taxon>fabids</taxon>
        <taxon>Fabales</taxon>
        <taxon>Fabaceae</taxon>
        <taxon>Cercidoideae</taxon>
        <taxon>Cercideae</taxon>
        <taxon>Bauhiniinae</taxon>
        <taxon>Bauhinia</taxon>
    </lineage>
</organism>